<accession>A0AAV4X0I1</accession>
<reference evidence="1 2" key="1">
    <citation type="submission" date="2021-06" db="EMBL/GenBank/DDBJ databases">
        <title>Caerostris darwini draft genome.</title>
        <authorList>
            <person name="Kono N."/>
            <person name="Arakawa K."/>
        </authorList>
    </citation>
    <scope>NUCLEOTIDE SEQUENCE [LARGE SCALE GENOMIC DNA]</scope>
</reference>
<gene>
    <name evidence="1" type="ORF">CDAR_262421</name>
</gene>
<dbReference type="AlphaFoldDB" id="A0AAV4X0I1"/>
<protein>
    <submittedName>
        <fullName evidence="1">Uncharacterized protein</fullName>
    </submittedName>
</protein>
<name>A0AAV4X0I1_9ARAC</name>
<evidence type="ECO:0000313" key="1">
    <source>
        <dbReference type="EMBL" id="GIY87524.1"/>
    </source>
</evidence>
<dbReference type="EMBL" id="BPLQ01015350">
    <property type="protein sequence ID" value="GIY87524.1"/>
    <property type="molecule type" value="Genomic_DNA"/>
</dbReference>
<keyword evidence="2" id="KW-1185">Reference proteome</keyword>
<organism evidence="1 2">
    <name type="scientific">Caerostris darwini</name>
    <dbReference type="NCBI Taxonomy" id="1538125"/>
    <lineage>
        <taxon>Eukaryota</taxon>
        <taxon>Metazoa</taxon>
        <taxon>Ecdysozoa</taxon>
        <taxon>Arthropoda</taxon>
        <taxon>Chelicerata</taxon>
        <taxon>Arachnida</taxon>
        <taxon>Araneae</taxon>
        <taxon>Araneomorphae</taxon>
        <taxon>Entelegynae</taxon>
        <taxon>Araneoidea</taxon>
        <taxon>Araneidae</taxon>
        <taxon>Caerostris</taxon>
    </lineage>
</organism>
<evidence type="ECO:0000313" key="2">
    <source>
        <dbReference type="Proteomes" id="UP001054837"/>
    </source>
</evidence>
<dbReference type="Proteomes" id="UP001054837">
    <property type="component" value="Unassembled WGS sequence"/>
</dbReference>
<comment type="caution">
    <text evidence="1">The sequence shown here is derived from an EMBL/GenBank/DDBJ whole genome shotgun (WGS) entry which is preliminary data.</text>
</comment>
<proteinExistence type="predicted"/>
<sequence>MIYLTNAGISKPHSYVICTSKICKDTSANIKCIIHGVKWKSTLQQKFSSHLNVFQKVITVPHCSEESIEIATLKCQRLTDFIKTSHLDKSFHLDRETDIVNRIYYSNGKSTLQQKFSSHLKVLQEAITSIHRFRLQHRIAEW</sequence>